<dbReference type="CDD" id="cd06223">
    <property type="entry name" value="PRTases_typeI"/>
    <property type="match status" value="1"/>
</dbReference>
<feature type="region of interest" description="Disordered" evidence="1">
    <location>
        <begin position="216"/>
        <end position="237"/>
    </location>
</feature>
<evidence type="ECO:0000313" key="3">
    <source>
        <dbReference type="EMBL" id="TEU54040.1"/>
    </source>
</evidence>
<dbReference type="SUPFAM" id="SSF53271">
    <property type="entry name" value="PRTase-like"/>
    <property type="match status" value="1"/>
</dbReference>
<keyword evidence="3" id="KW-0328">Glycosyltransferase</keyword>
<protein>
    <submittedName>
        <fullName evidence="3">Phosphoribosyltransferase</fullName>
    </submittedName>
</protein>
<dbReference type="Proteomes" id="UP000298234">
    <property type="component" value="Unassembled WGS sequence"/>
</dbReference>
<sequence length="237" mass="25731">MSTIFRNRTDAGKQLAAVLERYAGRSDVVVLALPRGGVPVGYQVARQLRCPFDVLVVRKLGAPQNPELAIGAIATGGALYLNESVLRAVPVTEQQVLDAIARERVTLERRELAYRGRRPPAAVEGKTVIVVDDGMATGSTMQAALDALRTRRPKRIVVAVPVCPVGAESRFASIADDFIYVMQSDWFMGISQFYADFAQTSDEEVRTCIVAAQDWQQDASSDDDGHVRTSAPEGGTH</sequence>
<name>A0AAX2RV96_BURCE</name>
<gene>
    <name evidence="3" type="ORF">E3D37_02910</name>
</gene>
<dbReference type="Pfam" id="PF00156">
    <property type="entry name" value="Pribosyltran"/>
    <property type="match status" value="1"/>
</dbReference>
<dbReference type="EMBL" id="SNSQ01000002">
    <property type="protein sequence ID" value="TEU54040.1"/>
    <property type="molecule type" value="Genomic_DNA"/>
</dbReference>
<dbReference type="GO" id="GO:0016757">
    <property type="term" value="F:glycosyltransferase activity"/>
    <property type="evidence" value="ECO:0007669"/>
    <property type="project" value="UniProtKB-KW"/>
</dbReference>
<evidence type="ECO:0000313" key="4">
    <source>
        <dbReference type="Proteomes" id="UP000298234"/>
    </source>
</evidence>
<dbReference type="AlphaFoldDB" id="A0AAX2RV96"/>
<keyword evidence="3" id="KW-0808">Transferase</keyword>
<dbReference type="InterPro" id="IPR029057">
    <property type="entry name" value="PRTase-like"/>
</dbReference>
<feature type="domain" description="Phosphoribosyltransferase" evidence="2">
    <location>
        <begin position="8"/>
        <end position="197"/>
    </location>
</feature>
<reference evidence="3 4" key="1">
    <citation type="submission" date="2019-03" db="EMBL/GenBank/DDBJ databases">
        <title>Burkholderia cepacia outbreak.</title>
        <authorList>
            <person name="Farzana R."/>
            <person name="Walsh T.R."/>
        </authorList>
    </citation>
    <scope>NUCLEOTIDE SEQUENCE [LARGE SCALE GENOMIC DNA]</scope>
    <source>
        <strain evidence="4">d13</strain>
    </source>
</reference>
<dbReference type="RefSeq" id="WP_119336561.1">
    <property type="nucleotide sequence ID" value="NZ_CP095496.1"/>
</dbReference>
<accession>A0AAX2RV96</accession>
<dbReference type="InterPro" id="IPR000836">
    <property type="entry name" value="PRTase_dom"/>
</dbReference>
<organism evidence="3 4">
    <name type="scientific">Burkholderia cepacia</name>
    <name type="common">Pseudomonas cepacia</name>
    <dbReference type="NCBI Taxonomy" id="292"/>
    <lineage>
        <taxon>Bacteria</taxon>
        <taxon>Pseudomonadati</taxon>
        <taxon>Pseudomonadota</taxon>
        <taxon>Betaproteobacteria</taxon>
        <taxon>Burkholderiales</taxon>
        <taxon>Burkholderiaceae</taxon>
        <taxon>Burkholderia</taxon>
        <taxon>Burkholderia cepacia complex</taxon>
    </lineage>
</organism>
<dbReference type="Gene3D" id="3.30.1310.20">
    <property type="entry name" value="PRTase-like"/>
    <property type="match status" value="1"/>
</dbReference>
<evidence type="ECO:0000256" key="1">
    <source>
        <dbReference type="SAM" id="MobiDB-lite"/>
    </source>
</evidence>
<evidence type="ECO:0000259" key="2">
    <source>
        <dbReference type="Pfam" id="PF00156"/>
    </source>
</evidence>
<proteinExistence type="predicted"/>
<dbReference type="Gene3D" id="3.40.50.2020">
    <property type="match status" value="1"/>
</dbReference>
<comment type="caution">
    <text evidence="3">The sequence shown here is derived from an EMBL/GenBank/DDBJ whole genome shotgun (WGS) entry which is preliminary data.</text>
</comment>